<reference evidence="3 4" key="1">
    <citation type="journal article" date="2020" name="Biotechnol. Biofuels">
        <title>New insights from the biogas microbiome by comprehensive genome-resolved metagenomics of nearly 1600 species originating from multiple anaerobic digesters.</title>
        <authorList>
            <person name="Campanaro S."/>
            <person name="Treu L."/>
            <person name="Rodriguez-R L.M."/>
            <person name="Kovalovszki A."/>
            <person name="Ziels R.M."/>
            <person name="Maus I."/>
            <person name="Zhu X."/>
            <person name="Kougias P.G."/>
            <person name="Basile A."/>
            <person name="Luo G."/>
            <person name="Schluter A."/>
            <person name="Konstantinidis K.T."/>
            <person name="Angelidaki I."/>
        </authorList>
    </citation>
    <scope>NUCLEOTIDE SEQUENCE [LARGE SCALE GENOMIC DNA]</scope>
    <source>
        <strain evidence="3">AS07pgkLD_105</strain>
    </source>
</reference>
<proteinExistence type="predicted"/>
<dbReference type="Proteomes" id="UP000589373">
    <property type="component" value="Unassembled WGS sequence"/>
</dbReference>
<sequence>MKNTIMNLKNKPLTQMLALTGTLALLTACSTEASTTTASSDVSTTEATVESTLMSDSSYSESNSTAITFSDQTITVDGSGAAADGSILTITQPGTYILSGTLSEGQVRVETVDEADVQIVLDGATITNSTGAAIYVKSANSATITLAEGTTNTLSDGETYTFEDSEDEPDATLFSKSDLILNGTGTLVIDANYAHAIKGKDDVTIAEGTYDITSVGDAIKGRDSLFISSGTFTIVAGADGLQSTNEEEEGKGILTIESGTFTITAAADGIQAATNLQILGGDFTITTGGGSANSSTTSEAWGTWGAPTEEAATTTTEETTSAKGLKATGSLAISGGTFVLDTSDDALHTNDTIQFTGGDFTIASGDDGIHADNTVTIDDGTIDINQSYEGIEATKIILNGGKITLTATDDGINAAGGNDASAVSGRPGENTFTSTAEGAGLLTINGGTLVVNASGDGLDSNGSIEMNDGTVVVNGPTDSMNGTLDYDSTFNMNGGTLIGVGSSGMTQSPSSTSAQSFLFTSSIPLAADEAIQITGPDGEVILTFEASTTAQSLVFSSPELVNGSAYTITTGGTVSGDSATGIYEDTSFSGGSSTVEVSATTESSGGQMGGMPSGGFAK</sequence>
<evidence type="ECO:0000256" key="2">
    <source>
        <dbReference type="SAM" id="SignalP"/>
    </source>
</evidence>
<feature type="region of interest" description="Disordered" evidence="1">
    <location>
        <begin position="290"/>
        <end position="323"/>
    </location>
</feature>
<feature type="signal peptide" evidence="2">
    <location>
        <begin position="1"/>
        <end position="33"/>
    </location>
</feature>
<evidence type="ECO:0000256" key="1">
    <source>
        <dbReference type="SAM" id="MobiDB-lite"/>
    </source>
</evidence>
<dbReference type="SUPFAM" id="SSF51126">
    <property type="entry name" value="Pectin lyase-like"/>
    <property type="match status" value="1"/>
</dbReference>
<dbReference type="PROSITE" id="PS51257">
    <property type="entry name" value="PROKAR_LIPOPROTEIN"/>
    <property type="match status" value="1"/>
</dbReference>
<keyword evidence="2" id="KW-0732">Signal</keyword>
<dbReference type="Pfam" id="PF14262">
    <property type="entry name" value="Cthe_2159"/>
    <property type="match status" value="1"/>
</dbReference>
<feature type="compositionally biased region" description="Low complexity" evidence="1">
    <location>
        <begin position="308"/>
        <end position="319"/>
    </location>
</feature>
<feature type="region of interest" description="Disordered" evidence="1">
    <location>
        <begin position="585"/>
        <end position="618"/>
    </location>
</feature>
<dbReference type="EMBL" id="JAAZCD010000181">
    <property type="protein sequence ID" value="NLD32185.1"/>
    <property type="molecule type" value="Genomic_DNA"/>
</dbReference>
<name>A0A847D6E0_9LACT</name>
<evidence type="ECO:0000313" key="4">
    <source>
        <dbReference type="Proteomes" id="UP000589373"/>
    </source>
</evidence>
<dbReference type="InterPro" id="IPR025584">
    <property type="entry name" value="Cthe_2159"/>
</dbReference>
<comment type="caution">
    <text evidence="3">The sequence shown here is derived from an EMBL/GenBank/DDBJ whole genome shotgun (WGS) entry which is preliminary data.</text>
</comment>
<accession>A0A847D6E0</accession>
<feature type="compositionally biased region" description="Low complexity" evidence="1">
    <location>
        <begin position="589"/>
        <end position="605"/>
    </location>
</feature>
<dbReference type="AlphaFoldDB" id="A0A847D6E0"/>
<dbReference type="RefSeq" id="WP_276646485.1">
    <property type="nucleotide sequence ID" value="NZ_JAAZCD010000181.1"/>
</dbReference>
<dbReference type="InterPro" id="IPR011050">
    <property type="entry name" value="Pectin_lyase_fold/virulence"/>
</dbReference>
<organism evidence="3 4">
    <name type="scientific">Trichococcus flocculiformis</name>
    <dbReference type="NCBI Taxonomy" id="82803"/>
    <lineage>
        <taxon>Bacteria</taxon>
        <taxon>Bacillati</taxon>
        <taxon>Bacillota</taxon>
        <taxon>Bacilli</taxon>
        <taxon>Lactobacillales</taxon>
        <taxon>Carnobacteriaceae</taxon>
        <taxon>Trichococcus</taxon>
    </lineage>
</organism>
<protein>
    <submittedName>
        <fullName evidence="3">Carbohydrate-binding domain-containing protein</fullName>
    </submittedName>
</protein>
<feature type="compositionally biased region" description="Gly residues" evidence="1">
    <location>
        <begin position="606"/>
        <end position="618"/>
    </location>
</feature>
<feature type="chain" id="PRO_5038766597" evidence="2">
    <location>
        <begin position="34"/>
        <end position="618"/>
    </location>
</feature>
<evidence type="ECO:0000313" key="3">
    <source>
        <dbReference type="EMBL" id="NLD32185.1"/>
    </source>
</evidence>
<gene>
    <name evidence="3" type="ORF">GX662_08005</name>
</gene>